<keyword evidence="4" id="KW-0676">Redox-active center</keyword>
<dbReference type="Pfam" id="PF00578">
    <property type="entry name" value="AhpC-TSA"/>
    <property type="match status" value="1"/>
</dbReference>
<dbReference type="Proteomes" id="UP000031246">
    <property type="component" value="Unassembled WGS sequence"/>
</dbReference>
<dbReference type="InterPro" id="IPR000866">
    <property type="entry name" value="AhpC/TSA"/>
</dbReference>
<dbReference type="EMBL" id="JSYN01000021">
    <property type="protein sequence ID" value="KIA92239.1"/>
    <property type="molecule type" value="Genomic_DNA"/>
</dbReference>
<dbReference type="PROSITE" id="PS51352">
    <property type="entry name" value="THIOREDOXIN_2"/>
    <property type="match status" value="1"/>
</dbReference>
<reference evidence="7 8" key="1">
    <citation type="submission" date="2014-10" db="EMBL/GenBank/DDBJ databases">
        <title>Pedobacter Kyungheensis.</title>
        <authorList>
            <person name="Anderson B.M."/>
            <person name="Newman J.D."/>
        </authorList>
    </citation>
    <scope>NUCLEOTIDE SEQUENCE [LARGE SCALE GENOMIC DNA]</scope>
    <source>
        <strain evidence="7 8">KACC 16221</strain>
    </source>
</reference>
<evidence type="ECO:0000313" key="7">
    <source>
        <dbReference type="EMBL" id="KIA92239.1"/>
    </source>
</evidence>
<comment type="subcellular location">
    <subcellularLocation>
        <location evidence="1">Cell envelope</location>
    </subcellularLocation>
</comment>
<keyword evidence="5" id="KW-0732">Signal</keyword>
<keyword evidence="2" id="KW-0201">Cytochrome c-type biogenesis</keyword>
<dbReference type="GO" id="GO:0016491">
    <property type="term" value="F:oxidoreductase activity"/>
    <property type="evidence" value="ECO:0007669"/>
    <property type="project" value="InterPro"/>
</dbReference>
<evidence type="ECO:0000256" key="4">
    <source>
        <dbReference type="ARBA" id="ARBA00023284"/>
    </source>
</evidence>
<evidence type="ECO:0000313" key="8">
    <source>
        <dbReference type="Proteomes" id="UP000031246"/>
    </source>
</evidence>
<dbReference type="CDD" id="cd02966">
    <property type="entry name" value="TlpA_like_family"/>
    <property type="match status" value="1"/>
</dbReference>
<dbReference type="GO" id="GO:0030313">
    <property type="term" value="C:cell envelope"/>
    <property type="evidence" value="ECO:0007669"/>
    <property type="project" value="UniProtKB-SubCell"/>
</dbReference>
<evidence type="ECO:0000256" key="3">
    <source>
        <dbReference type="ARBA" id="ARBA00023157"/>
    </source>
</evidence>
<dbReference type="OrthoDB" id="6399635at2"/>
<comment type="caution">
    <text evidence="7">The sequence shown here is derived from an EMBL/GenBank/DDBJ whole genome shotgun (WGS) entry which is preliminary data.</text>
</comment>
<dbReference type="PROSITE" id="PS00194">
    <property type="entry name" value="THIOREDOXIN_1"/>
    <property type="match status" value="1"/>
</dbReference>
<feature type="signal peptide" evidence="5">
    <location>
        <begin position="1"/>
        <end position="19"/>
    </location>
</feature>
<name>A0A0C1FWK5_9SPHI</name>
<dbReference type="PANTHER" id="PTHR42852:SF6">
    <property type="entry name" value="THIOL:DISULFIDE INTERCHANGE PROTEIN DSBE"/>
    <property type="match status" value="1"/>
</dbReference>
<organism evidence="7 8">
    <name type="scientific">Pedobacter kyungheensis</name>
    <dbReference type="NCBI Taxonomy" id="1069985"/>
    <lineage>
        <taxon>Bacteria</taxon>
        <taxon>Pseudomonadati</taxon>
        <taxon>Bacteroidota</taxon>
        <taxon>Sphingobacteriia</taxon>
        <taxon>Sphingobacteriales</taxon>
        <taxon>Sphingobacteriaceae</taxon>
        <taxon>Pedobacter</taxon>
    </lineage>
</organism>
<sequence length="474" mass="54379">MKKLTIFFTLIFLSLSSFAQSSTEEKESSTYFNAFQRTRDGYPDSAIVYMQKLAPIDPSAAEELIHNSFAQAFRSIDREKLSSNPGYLSMIKKMGITVDSAFKAMEEHKANDKLILRALSNDANPLIKNTIFPLAKWVDVQGNITNTTRLLEIGNDYLKYLSDSTDFYTYRKARYGLLISKLMTGNTALQAISDNLLKLIYSNLQNYLMAEDVAVLSRQQKEKRAWYRYLSAYTNFVFSQHTTNKTEKIQFLKLASELSPDVLDKTVSHAYFYDKALLVGEGKESFEEDYLAALGNGDEKFKSIMAMSIKEPSFKAQAKGLYKEPAKFNTLWIYEFNNYYKNAPQFSLSQLDGVQYVLSKQKKKWTLVDFWGTWCGPCRQEHPDLQKLYLQTVNGTLPMLNIITIASSDTEQAVRAYMKEFRYSFPVAMSDNQIEKAYNVSSWPSKFLISPQGKFVALPSNVNWIKYVKDYVND</sequence>
<dbReference type="AlphaFoldDB" id="A0A0C1FWK5"/>
<feature type="domain" description="Thioredoxin" evidence="6">
    <location>
        <begin position="337"/>
        <end position="474"/>
    </location>
</feature>
<dbReference type="PANTHER" id="PTHR42852">
    <property type="entry name" value="THIOL:DISULFIDE INTERCHANGE PROTEIN DSBE"/>
    <property type="match status" value="1"/>
</dbReference>
<evidence type="ECO:0000256" key="2">
    <source>
        <dbReference type="ARBA" id="ARBA00022748"/>
    </source>
</evidence>
<protein>
    <recommendedName>
        <fullName evidence="6">Thioredoxin domain-containing protein</fullName>
    </recommendedName>
</protein>
<dbReference type="InterPro" id="IPR050553">
    <property type="entry name" value="Thioredoxin_ResA/DsbE_sf"/>
</dbReference>
<keyword evidence="8" id="KW-1185">Reference proteome</keyword>
<dbReference type="InterPro" id="IPR017937">
    <property type="entry name" value="Thioredoxin_CS"/>
</dbReference>
<dbReference type="Gene3D" id="3.40.30.10">
    <property type="entry name" value="Glutaredoxin"/>
    <property type="match status" value="1"/>
</dbReference>
<proteinExistence type="predicted"/>
<dbReference type="InterPro" id="IPR013766">
    <property type="entry name" value="Thioredoxin_domain"/>
</dbReference>
<dbReference type="RefSeq" id="WP_039478734.1">
    <property type="nucleotide sequence ID" value="NZ_JSYN01000021.1"/>
</dbReference>
<dbReference type="GO" id="GO:0016209">
    <property type="term" value="F:antioxidant activity"/>
    <property type="evidence" value="ECO:0007669"/>
    <property type="project" value="InterPro"/>
</dbReference>
<evidence type="ECO:0000256" key="1">
    <source>
        <dbReference type="ARBA" id="ARBA00004196"/>
    </source>
</evidence>
<dbReference type="SUPFAM" id="SSF52833">
    <property type="entry name" value="Thioredoxin-like"/>
    <property type="match status" value="1"/>
</dbReference>
<evidence type="ECO:0000256" key="5">
    <source>
        <dbReference type="SAM" id="SignalP"/>
    </source>
</evidence>
<dbReference type="InterPro" id="IPR036249">
    <property type="entry name" value="Thioredoxin-like_sf"/>
</dbReference>
<dbReference type="GO" id="GO:0017004">
    <property type="term" value="P:cytochrome complex assembly"/>
    <property type="evidence" value="ECO:0007669"/>
    <property type="project" value="UniProtKB-KW"/>
</dbReference>
<evidence type="ECO:0000259" key="6">
    <source>
        <dbReference type="PROSITE" id="PS51352"/>
    </source>
</evidence>
<accession>A0A0C1FWK5</accession>
<gene>
    <name evidence="7" type="ORF">OC25_17525</name>
</gene>
<keyword evidence="3" id="KW-1015">Disulfide bond</keyword>
<feature type="chain" id="PRO_5002132096" description="Thioredoxin domain-containing protein" evidence="5">
    <location>
        <begin position="20"/>
        <end position="474"/>
    </location>
</feature>